<dbReference type="GO" id="GO:0008294">
    <property type="term" value="F:calcium- and calmodulin-responsive adenylate cyclase activity"/>
    <property type="evidence" value="ECO:0007669"/>
    <property type="project" value="InterPro"/>
</dbReference>
<organism evidence="3">
    <name type="scientific">Eiseniibacteriota bacterium</name>
    <dbReference type="NCBI Taxonomy" id="2212470"/>
    <lineage>
        <taxon>Bacteria</taxon>
        <taxon>Candidatus Eiseniibacteriota</taxon>
    </lineage>
</organism>
<protein>
    <submittedName>
        <fullName evidence="3">DUF4150 domain-containing protein</fullName>
    </submittedName>
</protein>
<feature type="compositionally biased region" description="Basic residues" evidence="1">
    <location>
        <begin position="155"/>
        <end position="170"/>
    </location>
</feature>
<comment type="caution">
    <text evidence="3">The sequence shown here is derived from an EMBL/GenBank/DDBJ whole genome shotgun (WGS) entry which is preliminary data.</text>
</comment>
<dbReference type="GO" id="GO:0005576">
    <property type="term" value="C:extracellular region"/>
    <property type="evidence" value="ECO:0007669"/>
    <property type="project" value="InterPro"/>
</dbReference>
<accession>A0A832I245</accession>
<name>A0A832I245_UNCEI</name>
<evidence type="ECO:0000313" key="3">
    <source>
        <dbReference type="EMBL" id="HGZ43754.1"/>
    </source>
</evidence>
<evidence type="ECO:0000259" key="2">
    <source>
        <dbReference type="Pfam" id="PF03497"/>
    </source>
</evidence>
<sequence>MPSTVSANLMTVVHATSLGMTATFPDTCKTPTPGGPVPIPYPNIAMSKDTAQGSTTVKCDGNPINVKTSNFMMSNGDQAGVAMGVLSNKIMGKATWLAYSFDVKADGKNVCRLLDMMRSNGASSENTPPSPCVQAPMPDMGSPGGGGAGGGAGGKKAKKAKKSRKQKKKEKREACKALEKNKIDKDTAQKQSGQLPEHFDANCKTAQSKNVAVTFRDTNPACAEHIRNGVPSKPLSIKDKTGKAGEVFNDGSSAAGLVKDKAGNPVTLGGSKVTGDYDMHDLIDMGTGKSIPGGSAAEADMINSLNKGMKSAAPGATSPMVNHGPWSEWKNPPPGIDKCSLGNTPAPDGSGITAIVPNKKTGKPDFYHLKTKKDWENFRKCKGK</sequence>
<feature type="compositionally biased region" description="Gly residues" evidence="1">
    <location>
        <begin position="142"/>
        <end position="154"/>
    </location>
</feature>
<dbReference type="SUPFAM" id="SSF81298">
    <property type="entry name" value="Adenylylcyclase toxin (the edema factor)"/>
    <property type="match status" value="1"/>
</dbReference>
<dbReference type="Pfam" id="PF13665">
    <property type="entry name" value="Tox-PAAR-like"/>
    <property type="match status" value="1"/>
</dbReference>
<evidence type="ECO:0000256" key="1">
    <source>
        <dbReference type="SAM" id="MobiDB-lite"/>
    </source>
</evidence>
<feature type="region of interest" description="Disordered" evidence="1">
    <location>
        <begin position="328"/>
        <end position="357"/>
    </location>
</feature>
<feature type="domain" description="Anthrax toxin edema factor central" evidence="2">
    <location>
        <begin position="186"/>
        <end position="245"/>
    </location>
</feature>
<feature type="compositionally biased region" description="Basic and acidic residues" evidence="1">
    <location>
        <begin position="171"/>
        <end position="188"/>
    </location>
</feature>
<feature type="region of interest" description="Disordered" evidence="1">
    <location>
        <begin position="121"/>
        <end position="195"/>
    </location>
</feature>
<proteinExistence type="predicted"/>
<dbReference type="AlphaFoldDB" id="A0A832I245"/>
<reference evidence="3" key="1">
    <citation type="journal article" date="2020" name="mSystems">
        <title>Genome- and Community-Level Interaction Insights into Carbon Utilization and Element Cycling Functions of Hydrothermarchaeota in Hydrothermal Sediment.</title>
        <authorList>
            <person name="Zhou Z."/>
            <person name="Liu Y."/>
            <person name="Xu W."/>
            <person name="Pan J."/>
            <person name="Luo Z.H."/>
            <person name="Li M."/>
        </authorList>
    </citation>
    <scope>NUCLEOTIDE SEQUENCE [LARGE SCALE GENOMIC DNA]</scope>
    <source>
        <strain evidence="3">SpSt-381</strain>
    </source>
</reference>
<gene>
    <name evidence="3" type="ORF">ENR23_10085</name>
</gene>
<dbReference type="InterPro" id="IPR035099">
    <property type="entry name" value="Anthrax_toxin_C-terminal"/>
</dbReference>
<dbReference type="Pfam" id="PF03497">
    <property type="entry name" value="Anthrax_toxA"/>
    <property type="match status" value="1"/>
</dbReference>
<dbReference type="EMBL" id="DSQF01000020">
    <property type="protein sequence ID" value="HGZ43754.1"/>
    <property type="molecule type" value="Genomic_DNA"/>
</dbReference>
<dbReference type="CDD" id="cd14740">
    <property type="entry name" value="PAAR_4"/>
    <property type="match status" value="1"/>
</dbReference>
<dbReference type="InterPro" id="IPR005165">
    <property type="entry name" value="Anthrax_toxin_edema_cen"/>
</dbReference>